<dbReference type="Proteomes" id="UP000694549">
    <property type="component" value="Unplaced"/>
</dbReference>
<reference evidence="1" key="2">
    <citation type="submission" date="2025-09" db="UniProtKB">
        <authorList>
            <consortium name="Ensembl"/>
        </authorList>
    </citation>
    <scope>IDENTIFICATION</scope>
</reference>
<reference evidence="1" key="1">
    <citation type="submission" date="2025-08" db="UniProtKB">
        <authorList>
            <consortium name="Ensembl"/>
        </authorList>
    </citation>
    <scope>IDENTIFICATION</scope>
</reference>
<proteinExistence type="predicted"/>
<accession>A0A8B9U0K3</accession>
<sequence>HISTPGTTTAVSQAYNPTRQHLLAQVDEHREGGPSIIQLLTSAGSFRNSRSSNRTPCFYNTKDNEQTFIVYYTCGV</sequence>
<dbReference type="Ensembl" id="ENSAZOT00000000576.1">
    <property type="protein sequence ID" value="ENSAZOP00000000535.1"/>
    <property type="gene ID" value="ENSAZOG00000000403.1"/>
</dbReference>
<dbReference type="AlphaFoldDB" id="A0A8B9U0K3"/>
<protein>
    <submittedName>
        <fullName evidence="1">Uncharacterized protein</fullName>
    </submittedName>
</protein>
<evidence type="ECO:0000313" key="1">
    <source>
        <dbReference type="Ensembl" id="ENSAZOP00000000535.1"/>
    </source>
</evidence>
<organism evidence="1 2">
    <name type="scientific">Anas zonorhyncha</name>
    <name type="common">Eastern spot-billed duck</name>
    <dbReference type="NCBI Taxonomy" id="75864"/>
    <lineage>
        <taxon>Eukaryota</taxon>
        <taxon>Metazoa</taxon>
        <taxon>Chordata</taxon>
        <taxon>Craniata</taxon>
        <taxon>Vertebrata</taxon>
        <taxon>Euteleostomi</taxon>
        <taxon>Archelosauria</taxon>
        <taxon>Archosauria</taxon>
        <taxon>Dinosauria</taxon>
        <taxon>Saurischia</taxon>
        <taxon>Theropoda</taxon>
        <taxon>Coelurosauria</taxon>
        <taxon>Aves</taxon>
        <taxon>Neognathae</taxon>
        <taxon>Galloanserae</taxon>
        <taxon>Anseriformes</taxon>
        <taxon>Anatidae</taxon>
        <taxon>Anatinae</taxon>
        <taxon>Anas</taxon>
    </lineage>
</organism>
<evidence type="ECO:0000313" key="2">
    <source>
        <dbReference type="Proteomes" id="UP000694549"/>
    </source>
</evidence>
<name>A0A8B9U0K3_9AVES</name>
<keyword evidence="2" id="KW-1185">Reference proteome</keyword>